<proteinExistence type="predicted"/>
<gene>
    <name evidence="1" type="ORF">D8674_021763</name>
</gene>
<protein>
    <submittedName>
        <fullName evidence="1">Uncharacterized protein</fullName>
    </submittedName>
</protein>
<name>A0A5N5GI12_9ROSA</name>
<reference evidence="2" key="2">
    <citation type="submission" date="2019-10" db="EMBL/GenBank/DDBJ databases">
        <title>A de novo genome assembly of a pear dwarfing rootstock.</title>
        <authorList>
            <person name="Wang F."/>
            <person name="Wang J."/>
            <person name="Li S."/>
            <person name="Zhang Y."/>
            <person name="Fang M."/>
            <person name="Ma L."/>
            <person name="Zhao Y."/>
            <person name="Jiang S."/>
        </authorList>
    </citation>
    <scope>NUCLEOTIDE SEQUENCE [LARGE SCALE GENOMIC DNA]</scope>
</reference>
<reference evidence="1 2" key="3">
    <citation type="submission" date="2019-11" db="EMBL/GenBank/DDBJ databases">
        <title>A de novo genome assembly of a pear dwarfing rootstock.</title>
        <authorList>
            <person name="Wang F."/>
            <person name="Wang J."/>
            <person name="Li S."/>
            <person name="Zhang Y."/>
            <person name="Fang M."/>
            <person name="Ma L."/>
            <person name="Zhao Y."/>
            <person name="Jiang S."/>
        </authorList>
    </citation>
    <scope>NUCLEOTIDE SEQUENCE [LARGE SCALE GENOMIC DNA]</scope>
    <source>
        <strain evidence="1">S2</strain>
        <tissue evidence="1">Leaf</tissue>
    </source>
</reference>
<accession>A0A5N5GI12</accession>
<dbReference type="Proteomes" id="UP000327157">
    <property type="component" value="Chromosome 3"/>
</dbReference>
<organism evidence="1 2">
    <name type="scientific">Pyrus ussuriensis x Pyrus communis</name>
    <dbReference type="NCBI Taxonomy" id="2448454"/>
    <lineage>
        <taxon>Eukaryota</taxon>
        <taxon>Viridiplantae</taxon>
        <taxon>Streptophyta</taxon>
        <taxon>Embryophyta</taxon>
        <taxon>Tracheophyta</taxon>
        <taxon>Spermatophyta</taxon>
        <taxon>Magnoliopsida</taxon>
        <taxon>eudicotyledons</taxon>
        <taxon>Gunneridae</taxon>
        <taxon>Pentapetalae</taxon>
        <taxon>rosids</taxon>
        <taxon>fabids</taxon>
        <taxon>Rosales</taxon>
        <taxon>Rosaceae</taxon>
        <taxon>Amygdaloideae</taxon>
        <taxon>Maleae</taxon>
        <taxon>Pyrus</taxon>
    </lineage>
</organism>
<keyword evidence="2" id="KW-1185">Reference proteome</keyword>
<evidence type="ECO:0000313" key="2">
    <source>
        <dbReference type="Proteomes" id="UP000327157"/>
    </source>
</evidence>
<comment type="caution">
    <text evidence="1">The sequence shown here is derived from an EMBL/GenBank/DDBJ whole genome shotgun (WGS) entry which is preliminary data.</text>
</comment>
<dbReference type="AlphaFoldDB" id="A0A5N5GI12"/>
<evidence type="ECO:0000313" key="1">
    <source>
        <dbReference type="EMBL" id="KAB2615175.1"/>
    </source>
</evidence>
<dbReference type="EMBL" id="SMOL01000402">
    <property type="protein sequence ID" value="KAB2615175.1"/>
    <property type="molecule type" value="Genomic_DNA"/>
</dbReference>
<sequence>MFVLPVLCDKAFFRCIMPVESPKCLTTVDESFTTANRLQREATEGVQAPNGVLPELTAFPEKVTKDSNVQPLKAVPSPEIISLEEVNLIEELIPSGEAFSSWVDFRRIKVYLRLARMLSRFFERYTSSLELTKHRLLYWSDMISNMAALGVPMGSLVEKLGELHDTMFRLQLEKEKGALRHRLAFLGEIANLTALHFLSFDMLHEYKYSFEKTLFA</sequence>
<reference evidence="1 2" key="1">
    <citation type="submission" date="2019-09" db="EMBL/GenBank/DDBJ databases">
        <authorList>
            <person name="Ou C."/>
        </authorList>
    </citation>
    <scope>NUCLEOTIDE SEQUENCE [LARGE SCALE GENOMIC DNA]</scope>
    <source>
        <strain evidence="1">S2</strain>
        <tissue evidence="1">Leaf</tissue>
    </source>
</reference>